<dbReference type="PROSITE" id="PS50067">
    <property type="entry name" value="KINESIN_MOTOR_2"/>
    <property type="match status" value="1"/>
</dbReference>
<proteinExistence type="inferred from homology"/>
<dbReference type="GO" id="GO:0005875">
    <property type="term" value="C:microtubule associated complex"/>
    <property type="evidence" value="ECO:0007669"/>
    <property type="project" value="TreeGrafter"/>
</dbReference>
<dbReference type="Gene3D" id="3.40.850.10">
    <property type="entry name" value="Kinesin motor domain"/>
    <property type="match status" value="1"/>
</dbReference>
<dbReference type="FunFam" id="1.10.150.280:FF:000003">
    <property type="entry name" value="Kinesin-like protein KIN-10C"/>
    <property type="match status" value="1"/>
</dbReference>
<dbReference type="GO" id="GO:0003777">
    <property type="term" value="F:microtubule motor activity"/>
    <property type="evidence" value="ECO:0007669"/>
    <property type="project" value="InterPro"/>
</dbReference>
<dbReference type="FunFam" id="3.40.850.10:FF:000098">
    <property type="entry name" value="Kinesin-like protein KIN-10C"/>
    <property type="match status" value="1"/>
</dbReference>
<gene>
    <name evidence="7" type="ORF">Lalb_Chr01g0009411</name>
</gene>
<evidence type="ECO:0000256" key="2">
    <source>
        <dbReference type="ARBA" id="ARBA00023175"/>
    </source>
</evidence>
<dbReference type="InterPro" id="IPR027417">
    <property type="entry name" value="P-loop_NTPase"/>
</dbReference>
<sequence length="808" mass="89675">MASNQFDRTKLNPVRKVRLVAKVRGVWGPVAEPSRTVDWVSVNKPQGENSEGVAISFGEQSSSQYLVDYCYEEHEENEVIYIREVKPLISAVFEGHNSTVIAYGARGSGKTHLIQGSDEKPGLAALSISEFLSMAEKIGKCIALSFYEVDHQEHAVDLLNLGQPPISVFEDRGRIQFKGLTQTPVKSIAEFQNLYFTACSARKATPKKGCEHACRSHMGLTVHVFSQNETLETGLVSKMNFVDLAGYEDARKKSIDVSCHAEINKINKSIYALLNVCHSLSTNDNWVPYRESKLTRILQDTLRGTSKTLMVACLNPSFCQDTIYMVSLASRSCQWKHKTPLESTKKNESSINKATTSQKSKINKSMSTCLESTEKNESSTNKASALQKSQMNKSTPTPLESTKRNESSTNKVATSQKSQINRSIPTPLKSTKKNESSANKMVTPQRNQLNKSISAPLDSAKKNESSAKKVVTSHKILKPKSISTTKRLPGSRSNVYEKKCVLAKPATKGRKLFDEVNHFAKADQAMPLSAMGSTSETSMLEEDYSLLEVVNHSSPNPQGKNDNSLPDASSNVKLNVVVEEDHSPLNANAELELYPIVEKGIFADGDHQENHTPYEDTYSEVQEGRSTKNNSLMSIEVGSPPISSQLRDLSNSLKLLYSLTPLSVQIPENECNSLSDQISTDIVELKAPLTDQISNDIVEPKTPITEQNMRVNDRWDVMNAKSPWEAFSVRGSGMKNSLVQEYLKLLNTADKEDLKKLKGIGEKRATYILELRQESPEYFKSLDDLKDVGLSAKQIKELVKKEVGELFS</sequence>
<dbReference type="GO" id="GO:0008017">
    <property type="term" value="F:microtubule binding"/>
    <property type="evidence" value="ECO:0007669"/>
    <property type="project" value="InterPro"/>
</dbReference>
<dbReference type="GO" id="GO:0005524">
    <property type="term" value="F:ATP binding"/>
    <property type="evidence" value="ECO:0007669"/>
    <property type="project" value="UniProtKB-UniRule"/>
</dbReference>
<name>A0A6A4R4Q4_LUPAL</name>
<keyword evidence="4" id="KW-0547">Nucleotide-binding</keyword>
<keyword evidence="2 4" id="KW-0505">Motor protein</keyword>
<dbReference type="GO" id="GO:0007018">
    <property type="term" value="P:microtubule-based movement"/>
    <property type="evidence" value="ECO:0007669"/>
    <property type="project" value="InterPro"/>
</dbReference>
<dbReference type="GO" id="GO:0051231">
    <property type="term" value="P:spindle elongation"/>
    <property type="evidence" value="ECO:0007669"/>
    <property type="project" value="TreeGrafter"/>
</dbReference>
<evidence type="ECO:0000259" key="6">
    <source>
        <dbReference type="PROSITE" id="PS50067"/>
    </source>
</evidence>
<feature type="compositionally biased region" description="Polar residues" evidence="5">
    <location>
        <begin position="378"/>
        <end position="400"/>
    </location>
</feature>
<evidence type="ECO:0000313" key="7">
    <source>
        <dbReference type="EMBL" id="KAE9621047.1"/>
    </source>
</evidence>
<dbReference type="InterPro" id="IPR001752">
    <property type="entry name" value="Kinesin_motor_dom"/>
</dbReference>
<dbReference type="Pfam" id="PF00225">
    <property type="entry name" value="Kinesin"/>
    <property type="match status" value="1"/>
</dbReference>
<dbReference type="SUPFAM" id="SSF52540">
    <property type="entry name" value="P-loop containing nucleoside triphosphate hydrolases"/>
    <property type="match status" value="1"/>
</dbReference>
<feature type="compositionally biased region" description="Polar residues" evidence="5">
    <location>
        <begin position="436"/>
        <end position="448"/>
    </location>
</feature>
<dbReference type="GO" id="GO:0005874">
    <property type="term" value="C:microtubule"/>
    <property type="evidence" value="ECO:0007669"/>
    <property type="project" value="UniProtKB-KW"/>
</dbReference>
<reference evidence="8" key="1">
    <citation type="journal article" date="2020" name="Nat. Commun.">
        <title>Genome sequence of the cluster root forming white lupin.</title>
        <authorList>
            <person name="Hufnagel B."/>
            <person name="Marques A."/>
            <person name="Soriano A."/>
            <person name="Marques L."/>
            <person name="Divol F."/>
            <person name="Doumas P."/>
            <person name="Sallet E."/>
            <person name="Mancinotti D."/>
            <person name="Carrere S."/>
            <person name="Marande W."/>
            <person name="Arribat S."/>
            <person name="Keller J."/>
            <person name="Huneau C."/>
            <person name="Blein T."/>
            <person name="Aime D."/>
            <person name="Laguerre M."/>
            <person name="Taylor J."/>
            <person name="Schubert V."/>
            <person name="Nelson M."/>
            <person name="Geu-Flores F."/>
            <person name="Crespi M."/>
            <person name="Gallardo-Guerrero K."/>
            <person name="Delaux P.-M."/>
            <person name="Salse J."/>
            <person name="Berges H."/>
            <person name="Guyot R."/>
            <person name="Gouzy J."/>
            <person name="Peret B."/>
        </authorList>
    </citation>
    <scope>NUCLEOTIDE SEQUENCE [LARGE SCALE GENOMIC DNA]</scope>
    <source>
        <strain evidence="8">cv. Amiga</strain>
    </source>
</reference>
<dbReference type="OrthoDB" id="3176171at2759"/>
<evidence type="ECO:0000256" key="4">
    <source>
        <dbReference type="PROSITE-ProRule" id="PRU00283"/>
    </source>
</evidence>
<organism evidence="7 8">
    <name type="scientific">Lupinus albus</name>
    <name type="common">White lupine</name>
    <name type="synonym">Lupinus termis</name>
    <dbReference type="NCBI Taxonomy" id="3870"/>
    <lineage>
        <taxon>Eukaryota</taxon>
        <taxon>Viridiplantae</taxon>
        <taxon>Streptophyta</taxon>
        <taxon>Embryophyta</taxon>
        <taxon>Tracheophyta</taxon>
        <taxon>Spermatophyta</taxon>
        <taxon>Magnoliopsida</taxon>
        <taxon>eudicotyledons</taxon>
        <taxon>Gunneridae</taxon>
        <taxon>Pentapetalae</taxon>
        <taxon>rosids</taxon>
        <taxon>fabids</taxon>
        <taxon>Fabales</taxon>
        <taxon>Fabaceae</taxon>
        <taxon>Papilionoideae</taxon>
        <taxon>50 kb inversion clade</taxon>
        <taxon>genistoids sensu lato</taxon>
        <taxon>core genistoids</taxon>
        <taxon>Genisteae</taxon>
        <taxon>Lupinus</taxon>
    </lineage>
</organism>
<protein>
    <submittedName>
        <fullName evidence="7">Putative plus-end-directed kinesin ATPase</fullName>
    </submittedName>
</protein>
<keyword evidence="1" id="KW-0493">Microtubule</keyword>
<dbReference type="InterPro" id="IPR027640">
    <property type="entry name" value="Kinesin-like_fam"/>
</dbReference>
<dbReference type="SUPFAM" id="SSF47781">
    <property type="entry name" value="RuvA domain 2-like"/>
    <property type="match status" value="1"/>
</dbReference>
<feature type="region of interest" description="Disordered" evidence="5">
    <location>
        <begin position="337"/>
        <end position="448"/>
    </location>
</feature>
<comment type="similarity">
    <text evidence="3">Belongs to the TRAFAC class myosin-kinesin ATPase superfamily. Kinesin family. KIN-10 subfamily.</text>
</comment>
<keyword evidence="8" id="KW-1185">Reference proteome</keyword>
<evidence type="ECO:0000256" key="5">
    <source>
        <dbReference type="SAM" id="MobiDB-lite"/>
    </source>
</evidence>
<feature type="compositionally biased region" description="Polar residues" evidence="5">
    <location>
        <begin position="349"/>
        <end position="371"/>
    </location>
</feature>
<dbReference type="GO" id="GO:0007052">
    <property type="term" value="P:mitotic spindle organization"/>
    <property type="evidence" value="ECO:0007669"/>
    <property type="project" value="TreeGrafter"/>
</dbReference>
<evidence type="ECO:0000313" key="8">
    <source>
        <dbReference type="Proteomes" id="UP000447434"/>
    </source>
</evidence>
<evidence type="ECO:0000256" key="3">
    <source>
        <dbReference type="ARBA" id="ARBA00061615"/>
    </source>
</evidence>
<evidence type="ECO:0000256" key="1">
    <source>
        <dbReference type="ARBA" id="ARBA00022701"/>
    </source>
</evidence>
<dbReference type="InterPro" id="IPR036961">
    <property type="entry name" value="Kinesin_motor_dom_sf"/>
</dbReference>
<dbReference type="Gene3D" id="1.10.150.280">
    <property type="entry name" value="AF1531-like domain"/>
    <property type="match status" value="1"/>
</dbReference>
<dbReference type="SMART" id="SM00129">
    <property type="entry name" value="KISc"/>
    <property type="match status" value="1"/>
</dbReference>
<dbReference type="PANTHER" id="PTHR47969">
    <property type="entry name" value="CHROMOSOME-ASSOCIATED KINESIN KIF4A-RELATED"/>
    <property type="match status" value="1"/>
</dbReference>
<dbReference type="EMBL" id="WOCE01000001">
    <property type="protein sequence ID" value="KAE9621047.1"/>
    <property type="molecule type" value="Genomic_DNA"/>
</dbReference>
<feature type="binding site" evidence="4">
    <location>
        <begin position="104"/>
        <end position="111"/>
    </location>
    <ligand>
        <name>ATP</name>
        <dbReference type="ChEBI" id="CHEBI:30616"/>
    </ligand>
</feature>
<comment type="caution">
    <text evidence="7">The sequence shown here is derived from an EMBL/GenBank/DDBJ whole genome shotgun (WGS) entry which is preliminary data.</text>
</comment>
<feature type="domain" description="Kinesin motor" evidence="6">
    <location>
        <begin position="16"/>
        <end position="335"/>
    </location>
</feature>
<accession>A0A6A4R4Q4</accession>
<keyword evidence="4" id="KW-0067">ATP-binding</keyword>
<dbReference type="Proteomes" id="UP000447434">
    <property type="component" value="Chromosome 1"/>
</dbReference>
<dbReference type="PRINTS" id="PR00380">
    <property type="entry name" value="KINESINHEAVY"/>
</dbReference>
<dbReference type="AlphaFoldDB" id="A0A6A4R4Q4"/>
<dbReference type="InterPro" id="IPR010994">
    <property type="entry name" value="RuvA_2-like"/>
</dbReference>
<feature type="compositionally biased region" description="Basic and acidic residues" evidence="5">
    <location>
        <begin position="339"/>
        <end position="348"/>
    </location>
</feature>
<feature type="compositionally biased region" description="Polar residues" evidence="5">
    <location>
        <begin position="407"/>
        <end position="424"/>
    </location>
</feature>
<dbReference type="PANTHER" id="PTHR47969:SF9">
    <property type="entry name" value="KINESIN-LIKE PROTEIN"/>
    <property type="match status" value="1"/>
</dbReference>
<dbReference type="Pfam" id="PF12836">
    <property type="entry name" value="HHH_3"/>
    <property type="match status" value="1"/>
</dbReference>